<feature type="coiled-coil region" evidence="1">
    <location>
        <begin position="33"/>
        <end position="84"/>
    </location>
</feature>
<reference evidence="2 3" key="1">
    <citation type="submission" date="2020-08" db="EMBL/GenBank/DDBJ databases">
        <title>Genomic Encyclopedia of Type Strains, Phase IV (KMG-IV): sequencing the most valuable type-strain genomes for metagenomic binning, comparative biology and taxonomic classification.</title>
        <authorList>
            <person name="Goeker M."/>
        </authorList>
    </citation>
    <scope>NUCLEOTIDE SEQUENCE [LARGE SCALE GENOMIC DNA]</scope>
    <source>
        <strain evidence="2 3">DSM 21255</strain>
    </source>
</reference>
<accession>A0A841R315</accession>
<gene>
    <name evidence="2" type="ORF">HNR45_000014</name>
</gene>
<dbReference type="Proteomes" id="UP000591941">
    <property type="component" value="Unassembled WGS sequence"/>
</dbReference>
<dbReference type="GO" id="GO:0004812">
    <property type="term" value="F:aminoacyl-tRNA ligase activity"/>
    <property type="evidence" value="ECO:0007669"/>
    <property type="project" value="UniProtKB-KW"/>
</dbReference>
<protein>
    <submittedName>
        <fullName evidence="2">Seryl-tRNA synthetase</fullName>
    </submittedName>
</protein>
<dbReference type="InterPro" id="IPR009636">
    <property type="entry name" value="SCAF"/>
</dbReference>
<dbReference type="EMBL" id="JACHHI010000001">
    <property type="protein sequence ID" value="MBB6476992.1"/>
    <property type="molecule type" value="Genomic_DNA"/>
</dbReference>
<name>A0A841R315_9FIRM</name>
<comment type="caution">
    <text evidence="2">The sequence shown here is derived from an EMBL/GenBank/DDBJ whole genome shotgun (WGS) entry which is preliminary data.</text>
</comment>
<evidence type="ECO:0000256" key="1">
    <source>
        <dbReference type="SAM" id="Coils"/>
    </source>
</evidence>
<dbReference type="RefSeq" id="WP_159822182.1">
    <property type="nucleotide sequence ID" value="NZ_CABWNB010000001.1"/>
</dbReference>
<proteinExistence type="predicted"/>
<evidence type="ECO:0000313" key="2">
    <source>
        <dbReference type="EMBL" id="MBB6476992.1"/>
    </source>
</evidence>
<keyword evidence="2" id="KW-0030">Aminoacyl-tRNA synthetase</keyword>
<dbReference type="Pfam" id="PF06810">
    <property type="entry name" value="Phage_scaffold"/>
    <property type="match status" value="1"/>
</dbReference>
<evidence type="ECO:0000313" key="3">
    <source>
        <dbReference type="Proteomes" id="UP000591941"/>
    </source>
</evidence>
<dbReference type="OrthoDB" id="2365850at2"/>
<keyword evidence="2" id="KW-0436">Ligase</keyword>
<dbReference type="GeneID" id="93485303"/>
<keyword evidence="1" id="KW-0175">Coiled coil</keyword>
<sequence length="181" mass="19570">MTKEELKALGLSDEQADKIVEDYGKNFVAKSQFNAKNDELKALKAERQTAQAELDKLKADNANNADLVKQLDELKAAQAKREEEYAAQVEQMKLDAAVDRSLVAAKVKNAKAVRALLDMGAVKLDGETISGLDEQIKALKTSDGYLFEQDAQISGVIPGRGADPAPKNSIEQLIDGAIANI</sequence>
<keyword evidence="3" id="KW-1185">Reference proteome</keyword>
<organism evidence="2 3">
    <name type="scientific">Negativicoccus succinicivorans</name>
    <dbReference type="NCBI Taxonomy" id="620903"/>
    <lineage>
        <taxon>Bacteria</taxon>
        <taxon>Bacillati</taxon>
        <taxon>Bacillota</taxon>
        <taxon>Negativicutes</taxon>
        <taxon>Veillonellales</taxon>
        <taxon>Veillonellaceae</taxon>
        <taxon>Negativicoccus</taxon>
    </lineage>
</organism>
<dbReference type="AlphaFoldDB" id="A0A841R315"/>